<dbReference type="Gene3D" id="2.60.40.60">
    <property type="entry name" value="Cadherins"/>
    <property type="match status" value="1"/>
</dbReference>
<reference evidence="6 7" key="1">
    <citation type="journal article" date="2013" name="Proc. Natl. Acad. Sci. U.S.A.">
        <title>The king cobra genome reveals dynamic gene evolution and adaptation in the snake venom system.</title>
        <authorList>
            <person name="Vonk F.J."/>
            <person name="Casewell N.R."/>
            <person name="Henkel C.V."/>
            <person name="Heimberg A.M."/>
            <person name="Jansen H.J."/>
            <person name="McCleary R.J."/>
            <person name="Kerkkamp H.M."/>
            <person name="Vos R.A."/>
            <person name="Guerreiro I."/>
            <person name="Calvete J.J."/>
            <person name="Wuster W."/>
            <person name="Woods A.E."/>
            <person name="Logan J.M."/>
            <person name="Harrison R.A."/>
            <person name="Castoe T.A."/>
            <person name="de Koning A.P."/>
            <person name="Pollock D.D."/>
            <person name="Yandell M."/>
            <person name="Calderon D."/>
            <person name="Renjifo C."/>
            <person name="Currier R.B."/>
            <person name="Salgado D."/>
            <person name="Pla D."/>
            <person name="Sanz L."/>
            <person name="Hyder A.S."/>
            <person name="Ribeiro J.M."/>
            <person name="Arntzen J.W."/>
            <person name="van den Thillart G.E."/>
            <person name="Boetzer M."/>
            <person name="Pirovano W."/>
            <person name="Dirks R.P."/>
            <person name="Spaink H.P."/>
            <person name="Duboule D."/>
            <person name="McGlinn E."/>
            <person name="Kini R.M."/>
            <person name="Richardson M.K."/>
        </authorList>
    </citation>
    <scope>NUCLEOTIDE SEQUENCE</scope>
    <source>
        <tissue evidence="6">Blood</tissue>
    </source>
</reference>
<dbReference type="InterPro" id="IPR014868">
    <property type="entry name" value="Cadherin_pro_dom"/>
</dbReference>
<protein>
    <recommendedName>
        <fullName evidence="5">Cadherin prodomain domain-containing protein</fullName>
    </recommendedName>
</protein>
<dbReference type="Pfam" id="PF08758">
    <property type="entry name" value="Cadherin_pro"/>
    <property type="match status" value="1"/>
</dbReference>
<evidence type="ECO:0000256" key="2">
    <source>
        <dbReference type="ARBA" id="ARBA00022475"/>
    </source>
</evidence>
<gene>
    <name evidence="6" type="ORF">L345_08379</name>
</gene>
<evidence type="ECO:0000259" key="5">
    <source>
        <dbReference type="Pfam" id="PF08758"/>
    </source>
</evidence>
<accession>V8NWA6</accession>
<keyword evidence="2" id="KW-1003">Cell membrane</keyword>
<feature type="non-terminal residue" evidence="6">
    <location>
        <position position="1"/>
    </location>
</feature>
<feature type="domain" description="Cadherin prodomain" evidence="5">
    <location>
        <begin position="33"/>
        <end position="76"/>
    </location>
</feature>
<dbReference type="GO" id="GO:0007155">
    <property type="term" value="P:cell adhesion"/>
    <property type="evidence" value="ECO:0007669"/>
    <property type="project" value="UniProtKB-KW"/>
</dbReference>
<comment type="caution">
    <text evidence="6">The sequence shown here is derived from an EMBL/GenBank/DDBJ whole genome shotgun (WGS) entry which is preliminary data.</text>
</comment>
<dbReference type="AlphaFoldDB" id="V8NWA6"/>
<dbReference type="EMBL" id="AZIM01001754">
    <property type="protein sequence ID" value="ETE65847.1"/>
    <property type="molecule type" value="Genomic_DNA"/>
</dbReference>
<evidence type="ECO:0000313" key="7">
    <source>
        <dbReference type="Proteomes" id="UP000018936"/>
    </source>
</evidence>
<sequence>MEYKRSRDALEQMPHLLDWEFLDLRTVFSAPMKVSGCSESKGTPYESANLDFKVRNDGTLYPTKQMHTPLEQAKVMRAHASIDWSQTRISDGQHRKFLLSVVWKTATVLHIYFEFTHCYPYILPVSVVSEIGGIFILQGADQASCHWYNEDNPS</sequence>
<keyword evidence="4" id="KW-0325">Glycoprotein</keyword>
<dbReference type="GO" id="GO:0005886">
    <property type="term" value="C:plasma membrane"/>
    <property type="evidence" value="ECO:0007669"/>
    <property type="project" value="UniProtKB-SubCell"/>
</dbReference>
<dbReference type="Proteomes" id="UP000018936">
    <property type="component" value="Unassembled WGS sequence"/>
</dbReference>
<keyword evidence="7" id="KW-1185">Reference proteome</keyword>
<organism evidence="6 7">
    <name type="scientific">Ophiophagus hannah</name>
    <name type="common">King cobra</name>
    <name type="synonym">Naja hannah</name>
    <dbReference type="NCBI Taxonomy" id="8665"/>
    <lineage>
        <taxon>Eukaryota</taxon>
        <taxon>Metazoa</taxon>
        <taxon>Chordata</taxon>
        <taxon>Craniata</taxon>
        <taxon>Vertebrata</taxon>
        <taxon>Euteleostomi</taxon>
        <taxon>Lepidosauria</taxon>
        <taxon>Squamata</taxon>
        <taxon>Bifurcata</taxon>
        <taxon>Unidentata</taxon>
        <taxon>Episquamata</taxon>
        <taxon>Toxicofera</taxon>
        <taxon>Serpentes</taxon>
        <taxon>Colubroidea</taxon>
        <taxon>Elapidae</taxon>
        <taxon>Elapinae</taxon>
        <taxon>Ophiophagus</taxon>
    </lineage>
</organism>
<proteinExistence type="predicted"/>
<keyword evidence="3" id="KW-0130">Cell adhesion</keyword>
<comment type="subcellular location">
    <subcellularLocation>
        <location evidence="1">Cell membrane</location>
    </subcellularLocation>
</comment>
<keyword evidence="2" id="KW-0472">Membrane</keyword>
<evidence type="ECO:0000313" key="6">
    <source>
        <dbReference type="EMBL" id="ETE65847.1"/>
    </source>
</evidence>
<evidence type="ECO:0000256" key="4">
    <source>
        <dbReference type="ARBA" id="ARBA00023180"/>
    </source>
</evidence>
<name>V8NWA6_OPHHA</name>
<evidence type="ECO:0000256" key="3">
    <source>
        <dbReference type="ARBA" id="ARBA00022889"/>
    </source>
</evidence>
<evidence type="ECO:0000256" key="1">
    <source>
        <dbReference type="ARBA" id="ARBA00004236"/>
    </source>
</evidence>